<dbReference type="AlphaFoldDB" id="A0A517SWP6"/>
<dbReference type="PANTHER" id="PTHR31268">
    <property type="match status" value="1"/>
</dbReference>
<protein>
    <submittedName>
        <fullName evidence="2">Raffinose synthase or seed inhibition protein Sip1</fullName>
    </submittedName>
</protein>
<keyword evidence="3" id="KW-1185">Reference proteome</keyword>
<dbReference type="Gene3D" id="3.20.20.70">
    <property type="entry name" value="Aldolase class I"/>
    <property type="match status" value="1"/>
</dbReference>
<dbReference type="InterPro" id="IPR008811">
    <property type="entry name" value="Glycosyl_hydrolases_36"/>
</dbReference>
<evidence type="ECO:0000256" key="1">
    <source>
        <dbReference type="ARBA" id="ARBA00023277"/>
    </source>
</evidence>
<evidence type="ECO:0000313" key="2">
    <source>
        <dbReference type="EMBL" id="QDT60550.1"/>
    </source>
</evidence>
<dbReference type="SUPFAM" id="SSF51445">
    <property type="entry name" value="(Trans)glycosidases"/>
    <property type="match status" value="1"/>
</dbReference>
<accession>A0A517SWP6</accession>
<dbReference type="Pfam" id="PF05691">
    <property type="entry name" value="Raffinose_syn"/>
    <property type="match status" value="2"/>
</dbReference>
<keyword evidence="1" id="KW-0119">Carbohydrate metabolism</keyword>
<dbReference type="PANTHER" id="PTHR31268:SF32">
    <property type="entry name" value="GALACTINOL--SUCROSE GALACTOSYLTRANSFERASE 2-RELATED"/>
    <property type="match status" value="1"/>
</dbReference>
<gene>
    <name evidence="2" type="ORF">SV7mr_30740</name>
</gene>
<sequence length="636" mass="70556">MGTFTLKVPEFSRGVYYSSQWWPYAGNRVIGHPVTTPVGDEGGKFLLLQLSDDRYLAVLPLSGDAAYSWFAPDGNDFILKFGTHGKAAIEGDFPLVAWARGATPYEACSKVWASAAKTPQIQGHMKLRAAKDYPEMFRYLGWCSWEEFHKNITSDLLVDQLKGLAASPAPVRYFLVDDGHFNNQTLTPKSATFPQGYQPLTALREDDGIRWVGMWHALMGENKAVRAPGQLGEISKHMMTTRNNKRIAKPNAEDAEAFLDFLFSFSKRDDIDFVKVDFYGGLLPFYAGTDENSVVATFPEDNTHAIDNPAEATVTYARIYHEIVEKQFNGLINCNWHQPQFLFNSGNSSVGRCSADYSKGNLEKAKNHLYDSYAAIPWLGQIAWGDHDMFHSNDPFAGRMMAVSKALSGAPVYLSDPYDHLEMENIKPLCYEDGLLLRPLAPAAPLPEDIFQPMQAERLHRVMAPLANQALSVAIYNFHGDAEEDNPEFSTTIVPADYAAGGGMIQPYSGVWEQPAEGLLVYDFYRETAQEIADGYDVSIEGFGDRLLQLSPIENGWAVIGRTDKYLPAAAVELIESTEKSLQVKLHETGPFGLWLAKGKPVSGGIEFIARGNGFFVANLSVKAEPIVLTIKKVQD</sequence>
<name>A0A517SWP6_9BACT</name>
<reference evidence="2 3" key="1">
    <citation type="submission" date="2019-02" db="EMBL/GenBank/DDBJ databases">
        <title>Deep-cultivation of Planctomycetes and their phenomic and genomic characterization uncovers novel biology.</title>
        <authorList>
            <person name="Wiegand S."/>
            <person name="Jogler M."/>
            <person name="Boedeker C."/>
            <person name="Pinto D."/>
            <person name="Vollmers J."/>
            <person name="Rivas-Marin E."/>
            <person name="Kohn T."/>
            <person name="Peeters S.H."/>
            <person name="Heuer A."/>
            <person name="Rast P."/>
            <person name="Oberbeckmann S."/>
            <person name="Bunk B."/>
            <person name="Jeske O."/>
            <person name="Meyerdierks A."/>
            <person name="Storesund J.E."/>
            <person name="Kallscheuer N."/>
            <person name="Luecker S."/>
            <person name="Lage O.M."/>
            <person name="Pohl T."/>
            <person name="Merkel B.J."/>
            <person name="Hornburger P."/>
            <person name="Mueller R.-W."/>
            <person name="Bruemmer F."/>
            <person name="Labrenz M."/>
            <person name="Spormann A.M."/>
            <person name="Op den Camp H."/>
            <person name="Overmann J."/>
            <person name="Amann R."/>
            <person name="Jetten M.S.M."/>
            <person name="Mascher T."/>
            <person name="Medema M.H."/>
            <person name="Devos D.P."/>
            <person name="Kaster A.-K."/>
            <person name="Ovreas L."/>
            <person name="Rohde M."/>
            <person name="Galperin M.Y."/>
            <person name="Jogler C."/>
        </authorList>
    </citation>
    <scope>NUCLEOTIDE SEQUENCE [LARGE SCALE GENOMIC DNA]</scope>
    <source>
        <strain evidence="2 3">SV_7m_r</strain>
    </source>
</reference>
<evidence type="ECO:0000313" key="3">
    <source>
        <dbReference type="Proteomes" id="UP000315003"/>
    </source>
</evidence>
<dbReference type="InterPro" id="IPR017853">
    <property type="entry name" value="GH"/>
</dbReference>
<proteinExistence type="predicted"/>
<dbReference type="EMBL" id="CP036272">
    <property type="protein sequence ID" value="QDT60550.1"/>
    <property type="molecule type" value="Genomic_DNA"/>
</dbReference>
<organism evidence="2 3">
    <name type="scientific">Stieleria bergensis</name>
    <dbReference type="NCBI Taxonomy" id="2528025"/>
    <lineage>
        <taxon>Bacteria</taxon>
        <taxon>Pseudomonadati</taxon>
        <taxon>Planctomycetota</taxon>
        <taxon>Planctomycetia</taxon>
        <taxon>Pirellulales</taxon>
        <taxon>Pirellulaceae</taxon>
        <taxon>Stieleria</taxon>
    </lineage>
</organism>
<dbReference type="Proteomes" id="UP000315003">
    <property type="component" value="Chromosome"/>
</dbReference>
<dbReference type="InterPro" id="IPR013785">
    <property type="entry name" value="Aldolase_TIM"/>
</dbReference>